<reference evidence="8" key="1">
    <citation type="submission" date="2010-05" db="EMBL/GenBank/DDBJ databases">
        <title>The Genome Sequence of Magnaporthe poae strain ATCC 64411.</title>
        <authorList>
            <consortium name="The Broad Institute Genome Sequencing Platform"/>
            <consortium name="Broad Institute Genome Sequencing Center for Infectious Disease"/>
            <person name="Ma L.-J."/>
            <person name="Dead R."/>
            <person name="Young S."/>
            <person name="Zeng Q."/>
            <person name="Koehrsen M."/>
            <person name="Alvarado L."/>
            <person name="Berlin A."/>
            <person name="Chapman S.B."/>
            <person name="Chen Z."/>
            <person name="Freedman E."/>
            <person name="Gellesch M."/>
            <person name="Goldberg J."/>
            <person name="Griggs A."/>
            <person name="Gujja S."/>
            <person name="Heilman E.R."/>
            <person name="Heiman D."/>
            <person name="Hepburn T."/>
            <person name="Howarth C."/>
            <person name="Jen D."/>
            <person name="Larson L."/>
            <person name="Mehta T."/>
            <person name="Neiman D."/>
            <person name="Pearson M."/>
            <person name="Roberts A."/>
            <person name="Saif S."/>
            <person name="Shea T."/>
            <person name="Shenoy N."/>
            <person name="Sisk P."/>
            <person name="Stolte C."/>
            <person name="Sykes S."/>
            <person name="Walk T."/>
            <person name="White J."/>
            <person name="Yandava C."/>
            <person name="Haas B."/>
            <person name="Nusbaum C."/>
            <person name="Birren B."/>
        </authorList>
    </citation>
    <scope>NUCLEOTIDE SEQUENCE</scope>
    <source>
        <strain evidence="8">ATCC 64411</strain>
    </source>
</reference>
<dbReference type="PANTHER" id="PTHR45649">
    <property type="entry name" value="AMINO-ACID PERMEASE BAT1"/>
    <property type="match status" value="1"/>
</dbReference>
<sequence length="398" mass="42943">MAAKQSSERMSSVEVADGGSVATRISKAGPDGTTLSRLGNTDSDDQNMRALGRQQELSASSIQVFTFIPTLGFSCTMMNTWELTLMTSSYSLTMGGLAGMVWGYTIVCFGYLLVFASLAEMASMTPTSAAQYHWVSEFGPPGQQRFLSYVAGWTAVLGWQAGMATITYVVAGMIQGTIALCYPDTYVSQNWHLAILTVGVNAYCVLFNTSLVRRLPMVEGVVLIMHILGFFVVLVPLWTLAPRTDPARVFTEFMNLGGWSSQGLSFVIGLTVPAYNLFGADAPVHMAEEVREAAVMVPRAMMWAYIINAAQAWVLVVSLCFCIGDLEEVLQSPTGVAYIQVFQNVTQSAAATAAMVAMIAVCLTSAAIATLAAMSRLTWAFARDRGLPCSAWIAHVRL</sequence>
<dbReference type="eggNOG" id="KOG1289">
    <property type="taxonomic scope" value="Eukaryota"/>
</dbReference>
<evidence type="ECO:0000256" key="4">
    <source>
        <dbReference type="ARBA" id="ARBA00022989"/>
    </source>
</evidence>
<dbReference type="OMA" id="PPSCQKF"/>
<feature type="transmembrane region" description="Helical" evidence="7">
    <location>
        <begin position="57"/>
        <end position="81"/>
    </location>
</feature>
<feature type="transmembrane region" description="Helical" evidence="7">
    <location>
        <begin position="101"/>
        <end position="119"/>
    </location>
</feature>
<evidence type="ECO:0000256" key="1">
    <source>
        <dbReference type="ARBA" id="ARBA00004141"/>
    </source>
</evidence>
<dbReference type="VEuPathDB" id="FungiDB:MAPG_11745"/>
<protein>
    <recommendedName>
        <fullName evidence="11">Choline transporter</fullName>
    </recommendedName>
</protein>
<evidence type="ECO:0000313" key="8">
    <source>
        <dbReference type="EMBL" id="KLU92884.1"/>
    </source>
</evidence>
<dbReference type="EnsemblFungi" id="MAPG_11745T0">
    <property type="protein sequence ID" value="MAPG_11745T0"/>
    <property type="gene ID" value="MAPG_11745"/>
</dbReference>
<evidence type="ECO:0008006" key="11">
    <source>
        <dbReference type="Google" id="ProtNLM"/>
    </source>
</evidence>
<dbReference type="GO" id="GO:0016020">
    <property type="term" value="C:membrane"/>
    <property type="evidence" value="ECO:0007669"/>
    <property type="project" value="UniProtKB-SubCell"/>
</dbReference>
<evidence type="ECO:0000256" key="3">
    <source>
        <dbReference type="ARBA" id="ARBA00022692"/>
    </source>
</evidence>
<feature type="transmembrane region" description="Helical" evidence="7">
    <location>
        <begin position="259"/>
        <end position="279"/>
    </location>
</feature>
<dbReference type="EMBL" id="ADBL01002940">
    <property type="status" value="NOT_ANNOTATED_CDS"/>
    <property type="molecule type" value="Genomic_DNA"/>
</dbReference>
<organism evidence="9 10">
    <name type="scientific">Magnaporthiopsis poae (strain ATCC 64411 / 73-15)</name>
    <name type="common">Kentucky bluegrass fungus</name>
    <name type="synonym">Magnaporthe poae</name>
    <dbReference type="NCBI Taxonomy" id="644358"/>
    <lineage>
        <taxon>Eukaryota</taxon>
        <taxon>Fungi</taxon>
        <taxon>Dikarya</taxon>
        <taxon>Ascomycota</taxon>
        <taxon>Pezizomycotina</taxon>
        <taxon>Sordariomycetes</taxon>
        <taxon>Sordariomycetidae</taxon>
        <taxon>Magnaporthales</taxon>
        <taxon>Magnaporthaceae</taxon>
        <taxon>Magnaporthiopsis</taxon>
    </lineage>
</organism>
<evidence type="ECO:0000256" key="7">
    <source>
        <dbReference type="SAM" id="Phobius"/>
    </source>
</evidence>
<evidence type="ECO:0000313" key="9">
    <source>
        <dbReference type="EnsemblFungi" id="MAPG_11745T0"/>
    </source>
</evidence>
<dbReference type="Pfam" id="PF13520">
    <property type="entry name" value="AA_permease_2"/>
    <property type="match status" value="1"/>
</dbReference>
<feature type="transmembrane region" description="Helical" evidence="7">
    <location>
        <begin position="300"/>
        <end position="326"/>
    </location>
</feature>
<keyword evidence="3 7" id="KW-0812">Transmembrane</keyword>
<feature type="region of interest" description="Disordered" evidence="6">
    <location>
        <begin position="1"/>
        <end position="46"/>
    </location>
</feature>
<proteinExistence type="predicted"/>
<keyword evidence="10" id="KW-1185">Reference proteome</keyword>
<dbReference type="GO" id="GO:0022857">
    <property type="term" value="F:transmembrane transporter activity"/>
    <property type="evidence" value="ECO:0007669"/>
    <property type="project" value="InterPro"/>
</dbReference>
<dbReference type="AlphaFoldDB" id="A0A0C4EG29"/>
<reference evidence="10" key="2">
    <citation type="submission" date="2010-05" db="EMBL/GenBank/DDBJ databases">
        <title>The genome sequence of Magnaporthe poae strain ATCC 64411.</title>
        <authorList>
            <person name="Ma L.-J."/>
            <person name="Dead R."/>
            <person name="Young S."/>
            <person name="Zeng Q."/>
            <person name="Koehrsen M."/>
            <person name="Alvarado L."/>
            <person name="Berlin A."/>
            <person name="Chapman S.B."/>
            <person name="Chen Z."/>
            <person name="Freedman E."/>
            <person name="Gellesch M."/>
            <person name="Goldberg J."/>
            <person name="Griggs A."/>
            <person name="Gujja S."/>
            <person name="Heilman E.R."/>
            <person name="Heiman D."/>
            <person name="Hepburn T."/>
            <person name="Howarth C."/>
            <person name="Jen D."/>
            <person name="Larson L."/>
            <person name="Mehta T."/>
            <person name="Neiman D."/>
            <person name="Pearson M."/>
            <person name="Roberts A."/>
            <person name="Saif S."/>
            <person name="Shea T."/>
            <person name="Shenoy N."/>
            <person name="Sisk P."/>
            <person name="Stolte C."/>
            <person name="Sykes S."/>
            <person name="Walk T."/>
            <person name="White J."/>
            <person name="Yandava C."/>
            <person name="Haas B."/>
            <person name="Nusbaum C."/>
            <person name="Birren B."/>
        </authorList>
    </citation>
    <scope>NUCLEOTIDE SEQUENCE [LARGE SCALE GENOMIC DNA]</scope>
    <source>
        <strain evidence="10">ATCC 64411 / 73-15</strain>
    </source>
</reference>
<keyword evidence="2" id="KW-0813">Transport</keyword>
<name>A0A0C4EG29_MAGP6</name>
<evidence type="ECO:0000256" key="2">
    <source>
        <dbReference type="ARBA" id="ARBA00022448"/>
    </source>
</evidence>
<reference evidence="9" key="5">
    <citation type="submission" date="2015-06" db="UniProtKB">
        <authorList>
            <consortium name="EnsemblFungi"/>
        </authorList>
    </citation>
    <scope>IDENTIFICATION</scope>
    <source>
        <strain evidence="9">ATCC 64411</strain>
    </source>
</reference>
<dbReference type="OrthoDB" id="3257095at2759"/>
<keyword evidence="4 7" id="KW-1133">Transmembrane helix</keyword>
<reference evidence="8" key="3">
    <citation type="submission" date="2011-03" db="EMBL/GenBank/DDBJ databases">
        <title>Annotation of Magnaporthe poae ATCC 64411.</title>
        <authorList>
            <person name="Ma L.-J."/>
            <person name="Dead R."/>
            <person name="Young S.K."/>
            <person name="Zeng Q."/>
            <person name="Gargeya S."/>
            <person name="Fitzgerald M."/>
            <person name="Haas B."/>
            <person name="Abouelleil A."/>
            <person name="Alvarado L."/>
            <person name="Arachchi H.M."/>
            <person name="Berlin A."/>
            <person name="Brown A."/>
            <person name="Chapman S.B."/>
            <person name="Chen Z."/>
            <person name="Dunbar C."/>
            <person name="Freedman E."/>
            <person name="Gearin G."/>
            <person name="Gellesch M."/>
            <person name="Goldberg J."/>
            <person name="Griggs A."/>
            <person name="Gujja S."/>
            <person name="Heiman D."/>
            <person name="Howarth C."/>
            <person name="Larson L."/>
            <person name="Lui A."/>
            <person name="MacDonald P.J.P."/>
            <person name="Mehta T."/>
            <person name="Montmayeur A."/>
            <person name="Murphy C."/>
            <person name="Neiman D."/>
            <person name="Pearson M."/>
            <person name="Priest M."/>
            <person name="Roberts A."/>
            <person name="Saif S."/>
            <person name="Shea T."/>
            <person name="Shenoy N."/>
            <person name="Sisk P."/>
            <person name="Stolte C."/>
            <person name="Sykes S."/>
            <person name="Yandava C."/>
            <person name="Wortman J."/>
            <person name="Nusbaum C."/>
            <person name="Birren B."/>
        </authorList>
    </citation>
    <scope>NUCLEOTIDE SEQUENCE</scope>
    <source>
        <strain evidence="8">ATCC 64411</strain>
    </source>
</reference>
<dbReference type="Gene3D" id="1.20.1740.10">
    <property type="entry name" value="Amino acid/polyamine transporter I"/>
    <property type="match status" value="1"/>
</dbReference>
<evidence type="ECO:0000256" key="6">
    <source>
        <dbReference type="SAM" id="MobiDB-lite"/>
    </source>
</evidence>
<feature type="compositionally biased region" description="Polar residues" evidence="6">
    <location>
        <begin position="1"/>
        <end position="10"/>
    </location>
</feature>
<feature type="transmembrane region" description="Helical" evidence="7">
    <location>
        <begin position="221"/>
        <end position="239"/>
    </location>
</feature>
<evidence type="ECO:0000313" key="10">
    <source>
        <dbReference type="Proteomes" id="UP000011715"/>
    </source>
</evidence>
<evidence type="ECO:0000256" key="5">
    <source>
        <dbReference type="ARBA" id="ARBA00023136"/>
    </source>
</evidence>
<reference evidence="9" key="4">
    <citation type="journal article" date="2015" name="G3 (Bethesda)">
        <title>Genome sequences of three phytopathogenic species of the Magnaporthaceae family of fungi.</title>
        <authorList>
            <person name="Okagaki L.H."/>
            <person name="Nunes C.C."/>
            <person name="Sailsbery J."/>
            <person name="Clay B."/>
            <person name="Brown D."/>
            <person name="John T."/>
            <person name="Oh Y."/>
            <person name="Young N."/>
            <person name="Fitzgerald M."/>
            <person name="Haas B.J."/>
            <person name="Zeng Q."/>
            <person name="Young S."/>
            <person name="Adiconis X."/>
            <person name="Fan L."/>
            <person name="Levin J.Z."/>
            <person name="Mitchell T.K."/>
            <person name="Okubara P.A."/>
            <person name="Farman M.L."/>
            <person name="Kohn L.M."/>
            <person name="Birren B."/>
            <person name="Ma L.-J."/>
            <person name="Dean R.A."/>
        </authorList>
    </citation>
    <scope>NUCLEOTIDE SEQUENCE</scope>
    <source>
        <strain evidence="9">ATCC 64411 / 73-15</strain>
    </source>
</reference>
<dbReference type="PANTHER" id="PTHR45649:SF41">
    <property type="entry name" value="TRANSPORTER, PUTATIVE (EUROFUNG)-RELATED"/>
    <property type="match status" value="1"/>
</dbReference>
<comment type="subcellular location">
    <subcellularLocation>
        <location evidence="1">Membrane</location>
        <topology evidence="1">Multi-pass membrane protein</topology>
    </subcellularLocation>
</comment>
<keyword evidence="5 7" id="KW-0472">Membrane</keyword>
<accession>A0A0C4EG29</accession>
<dbReference type="InterPro" id="IPR002293">
    <property type="entry name" value="AA/rel_permease1"/>
</dbReference>
<feature type="transmembrane region" description="Helical" evidence="7">
    <location>
        <begin position="146"/>
        <end position="171"/>
    </location>
</feature>
<feature type="transmembrane region" description="Helical" evidence="7">
    <location>
        <begin position="346"/>
        <end position="373"/>
    </location>
</feature>
<dbReference type="Proteomes" id="UP000011715">
    <property type="component" value="Unassembled WGS sequence"/>
</dbReference>
<feature type="transmembrane region" description="Helical" evidence="7">
    <location>
        <begin position="191"/>
        <end position="209"/>
    </location>
</feature>
<gene>
    <name evidence="8" type="ORF">MAPG_11745</name>
</gene>
<dbReference type="STRING" id="644358.A0A0C4EG29"/>
<dbReference type="EMBL" id="GL877012">
    <property type="protein sequence ID" value="KLU92884.1"/>
    <property type="molecule type" value="Genomic_DNA"/>
</dbReference>